<evidence type="ECO:0008006" key="4">
    <source>
        <dbReference type="Google" id="ProtNLM"/>
    </source>
</evidence>
<evidence type="ECO:0000256" key="1">
    <source>
        <dbReference type="SAM" id="SignalP"/>
    </source>
</evidence>
<feature type="signal peptide" evidence="1">
    <location>
        <begin position="1"/>
        <end position="20"/>
    </location>
</feature>
<dbReference type="Proteomes" id="UP001597343">
    <property type="component" value="Unassembled WGS sequence"/>
</dbReference>
<feature type="chain" id="PRO_5045536930" description="Secreted protein" evidence="1">
    <location>
        <begin position="21"/>
        <end position="97"/>
    </location>
</feature>
<reference evidence="3" key="1">
    <citation type="journal article" date="2019" name="Int. J. Syst. Evol. Microbiol.">
        <title>The Global Catalogue of Microorganisms (GCM) 10K type strain sequencing project: providing services to taxonomists for standard genome sequencing and annotation.</title>
        <authorList>
            <consortium name="The Broad Institute Genomics Platform"/>
            <consortium name="The Broad Institute Genome Sequencing Center for Infectious Disease"/>
            <person name="Wu L."/>
            <person name="Ma J."/>
        </authorList>
    </citation>
    <scope>NUCLEOTIDE SEQUENCE [LARGE SCALE GENOMIC DNA]</scope>
    <source>
        <strain evidence="3">CGMCC 1.13574</strain>
    </source>
</reference>
<evidence type="ECO:0000313" key="3">
    <source>
        <dbReference type="Proteomes" id="UP001597343"/>
    </source>
</evidence>
<name>A0ABW4ZWV5_9BACL</name>
<proteinExistence type="predicted"/>
<dbReference type="EMBL" id="JBHUIO010000005">
    <property type="protein sequence ID" value="MFD2170230.1"/>
    <property type="molecule type" value="Genomic_DNA"/>
</dbReference>
<evidence type="ECO:0000313" key="2">
    <source>
        <dbReference type="EMBL" id="MFD2170230.1"/>
    </source>
</evidence>
<organism evidence="2 3">
    <name type="scientific">Tumebacillus lipolyticus</name>
    <dbReference type="NCBI Taxonomy" id="1280370"/>
    <lineage>
        <taxon>Bacteria</taxon>
        <taxon>Bacillati</taxon>
        <taxon>Bacillota</taxon>
        <taxon>Bacilli</taxon>
        <taxon>Bacillales</taxon>
        <taxon>Alicyclobacillaceae</taxon>
        <taxon>Tumebacillus</taxon>
    </lineage>
</organism>
<sequence>MKKKIGMLLLSAFAVVTVLTAPQGKAEAWWTDHGPNHRTAPQSMELLDWWTDFGPNISQPDVEPGTEIIEEPTPVADILEPAPDNTLAWWTDHGPNH</sequence>
<dbReference type="RefSeq" id="WP_386045988.1">
    <property type="nucleotide sequence ID" value="NZ_JBHUIO010000005.1"/>
</dbReference>
<comment type="caution">
    <text evidence="2">The sequence shown here is derived from an EMBL/GenBank/DDBJ whole genome shotgun (WGS) entry which is preliminary data.</text>
</comment>
<accession>A0ABW4ZWV5</accession>
<keyword evidence="3" id="KW-1185">Reference proteome</keyword>
<gene>
    <name evidence="2" type="ORF">ACFSOY_09490</name>
</gene>
<protein>
    <recommendedName>
        <fullName evidence="4">Secreted protein</fullName>
    </recommendedName>
</protein>
<keyword evidence="1" id="KW-0732">Signal</keyword>